<dbReference type="HOGENOM" id="CLU_1254311_0_0_6"/>
<name>D4F4H6_EDWTA</name>
<dbReference type="CDD" id="cd04690">
    <property type="entry name" value="NUDIX_Hydrolase"/>
    <property type="match status" value="1"/>
</dbReference>
<dbReference type="Pfam" id="PF00293">
    <property type="entry name" value="NUDIX"/>
    <property type="match status" value="1"/>
</dbReference>
<dbReference type="InterPro" id="IPR015797">
    <property type="entry name" value="NUDIX_hydrolase-like_dom_sf"/>
</dbReference>
<comment type="caution">
    <text evidence="5">The sequence shown here is derived from an EMBL/GenBank/DDBJ whole genome shotgun (WGS) entry which is preliminary data.</text>
</comment>
<evidence type="ECO:0000256" key="3">
    <source>
        <dbReference type="SAM" id="SignalP"/>
    </source>
</evidence>
<gene>
    <name evidence="5" type="ORF">EDWATA_01647</name>
</gene>
<dbReference type="InterPro" id="IPR000086">
    <property type="entry name" value="NUDIX_hydrolase_dom"/>
</dbReference>
<keyword evidence="3" id="KW-0732">Signal</keyword>
<reference evidence="5 6" key="1">
    <citation type="submission" date="2010-02" db="EMBL/GenBank/DDBJ databases">
        <authorList>
            <person name="Weinstock G."/>
            <person name="Sodergren E."/>
            <person name="Clifton S."/>
            <person name="Fulton L."/>
            <person name="Fulton B."/>
            <person name="Courtney L."/>
            <person name="Fronick C."/>
            <person name="Harrison M."/>
            <person name="Strong C."/>
            <person name="Farmer C."/>
            <person name="Delahaunty K."/>
            <person name="Markovic C."/>
            <person name="Hall O."/>
            <person name="Minx P."/>
            <person name="Tomlinson C."/>
            <person name="Mitreva M."/>
            <person name="Nelson J."/>
            <person name="Hou S."/>
            <person name="Wollam A."/>
            <person name="Pepin K.H."/>
            <person name="Johnson M."/>
            <person name="Bhonagiri V."/>
            <person name="Zhang X."/>
            <person name="Suruliraj S."/>
            <person name="Warren W."/>
            <person name="Chinwalla A."/>
            <person name="Mardis E.R."/>
            <person name="Wilson R.K."/>
        </authorList>
    </citation>
    <scope>NUCLEOTIDE SEQUENCE [LARGE SCALE GENOMIC DNA]</scope>
    <source>
        <strain evidence="5 6">ATCC 23685</strain>
    </source>
</reference>
<dbReference type="PROSITE" id="PS51462">
    <property type="entry name" value="NUDIX"/>
    <property type="match status" value="1"/>
</dbReference>
<keyword evidence="5" id="KW-0378">Hydrolase</keyword>
<evidence type="ECO:0000259" key="4">
    <source>
        <dbReference type="PROSITE" id="PS51462"/>
    </source>
</evidence>
<protein>
    <submittedName>
        <fullName evidence="5">Hydrolase, NUDIX family</fullName>
    </submittedName>
</protein>
<feature type="chain" id="PRO_5003057260" evidence="3">
    <location>
        <begin position="21"/>
        <end position="220"/>
    </location>
</feature>
<organism evidence="5 6">
    <name type="scientific">Edwardsiella tarda ATCC 23685</name>
    <dbReference type="NCBI Taxonomy" id="500638"/>
    <lineage>
        <taxon>Bacteria</taxon>
        <taxon>Pseudomonadati</taxon>
        <taxon>Pseudomonadota</taxon>
        <taxon>Gammaproteobacteria</taxon>
        <taxon>Enterobacterales</taxon>
        <taxon>Hafniaceae</taxon>
        <taxon>Edwardsiella</taxon>
    </lineage>
</organism>
<sequence length="220" mass="23891">MVRCAIIGSQARGMPLAAMAALSRVCYLPRHAGGVPPLARPGRSAQQGGPAIPEGERHHWKYDASRVASRVEITGYYRGVGQVNNHAVAKDIDKLGWVYIQDKKILMARSYHKATYYIPGGKREAGESDQAALIREIKEELSVDLLADSIVSLGEFRGQADGKPAGIRVKIHCFRGEFSGELAANAEIEHIAWLTYADRARCSLVSAKILAALNAQGLID</sequence>
<dbReference type="SUPFAM" id="SSF55811">
    <property type="entry name" value="Nudix"/>
    <property type="match status" value="1"/>
</dbReference>
<dbReference type="Proteomes" id="UP000003692">
    <property type="component" value="Unassembled WGS sequence"/>
</dbReference>
<evidence type="ECO:0000313" key="5">
    <source>
        <dbReference type="EMBL" id="EFE23331.1"/>
    </source>
</evidence>
<feature type="domain" description="Nudix hydrolase" evidence="4">
    <location>
        <begin position="75"/>
        <end position="217"/>
    </location>
</feature>
<accession>D4F4H6</accession>
<feature type="region of interest" description="Disordered" evidence="2">
    <location>
        <begin position="37"/>
        <end position="56"/>
    </location>
</feature>
<evidence type="ECO:0000256" key="1">
    <source>
        <dbReference type="ARBA" id="ARBA00001946"/>
    </source>
</evidence>
<evidence type="ECO:0000313" key="6">
    <source>
        <dbReference type="Proteomes" id="UP000003692"/>
    </source>
</evidence>
<dbReference type="Gene3D" id="3.90.79.10">
    <property type="entry name" value="Nucleoside Triphosphate Pyrophosphohydrolase"/>
    <property type="match status" value="1"/>
</dbReference>
<evidence type="ECO:0000256" key="2">
    <source>
        <dbReference type="SAM" id="MobiDB-lite"/>
    </source>
</evidence>
<dbReference type="AlphaFoldDB" id="D4F4H6"/>
<dbReference type="GO" id="GO:0016787">
    <property type="term" value="F:hydrolase activity"/>
    <property type="evidence" value="ECO:0007669"/>
    <property type="project" value="UniProtKB-KW"/>
</dbReference>
<feature type="signal peptide" evidence="3">
    <location>
        <begin position="1"/>
        <end position="20"/>
    </location>
</feature>
<dbReference type="EMBL" id="ADGK01000099">
    <property type="protein sequence ID" value="EFE23331.1"/>
    <property type="molecule type" value="Genomic_DNA"/>
</dbReference>
<comment type="cofactor">
    <cofactor evidence="1">
        <name>Mg(2+)</name>
        <dbReference type="ChEBI" id="CHEBI:18420"/>
    </cofactor>
</comment>
<proteinExistence type="predicted"/>